<reference evidence="4" key="1">
    <citation type="submission" date="2016-04" db="EMBL/GenBank/DDBJ databases">
        <authorList>
            <person name="Nguyen H.D."/>
            <person name="Kesanakurti P."/>
            <person name="Cullis J."/>
            <person name="Levesque C.A."/>
            <person name="Hambleton S."/>
        </authorList>
    </citation>
    <scope>NUCLEOTIDE SEQUENCE</scope>
    <source>
        <strain evidence="4">DAOMC 238032</strain>
    </source>
</reference>
<dbReference type="SUPFAM" id="SSF52047">
    <property type="entry name" value="RNI-like"/>
    <property type="match status" value="1"/>
</dbReference>
<proteinExistence type="predicted"/>
<evidence type="ECO:0000313" key="6">
    <source>
        <dbReference type="Proteomes" id="UP000836402"/>
    </source>
</evidence>
<dbReference type="SUPFAM" id="SSF81383">
    <property type="entry name" value="F-box domain"/>
    <property type="match status" value="1"/>
</dbReference>
<dbReference type="AlphaFoldDB" id="A0A177V675"/>
<reference evidence="4" key="2">
    <citation type="journal article" date="2019" name="IMA Fungus">
        <title>Genome sequencing and comparison of five Tilletia species to identify candidate genes for the detection of regulated species infecting wheat.</title>
        <authorList>
            <person name="Nguyen H.D.T."/>
            <person name="Sultana T."/>
            <person name="Kesanakurti P."/>
            <person name="Hambleton S."/>
        </authorList>
    </citation>
    <scope>NUCLEOTIDE SEQUENCE</scope>
    <source>
        <strain evidence="4">DAOMC 238032</strain>
    </source>
</reference>
<name>A0A177V675_9BASI</name>
<sequence>MAGKKLEMGEMEKREGPEASGSVSKRPRISAPRADEGEETATNNSRSVKYQAIKDALSNDDVQAAVELSTEVIDSEGIASSKWLQPFYLARSKTQVQLGQKQASLADAKLAIRADPSDPRGYLQAALCLKEVGLEKNCRAALALAREKWTAASASLPSTAIARFNTMAKEIEGGLTKVGIARMPVEVLIRIFLACDGDTFTLIRMERVCRRWRQILRNAPDPWKQVHLWHPQGYFLDTAVAVADVPAEPASSLPCKKVRRALQYADTRSGQKITSVQLDLRKGHLLDLVSKIQQVINQNKASIQNLKLCILHPQDTGKFSPCVLFPKLHSFLLSDGMPGNSVSAPSEMLPCKELSIRHLVMSLRTNIPTSFTALRTLVIAGGIRGPESVNELLEAIRPSQDTIQHLRIGYVPAQLEATQTTLTLPKLQSFEATSTPSIGPSGLWRRIKAPNLKMISVVSVKHDEMASLFKDLCNISQLEQVSISLAESPITAVSRRETLSFISQLVHLNKLDISAEGNTQILDDIIACLAPTQWIKESVGMPGAASTFLPALSTLIIRKHPSMTGSQLMRSVAARLPQEIGMQGPPEATVSRSQSGARPVSSAFKRAASASTSNSSAAAVATDSSLDRRLQEFSACQPIKTLILYRCPTLDPKAEEWLQAKVPDFAHIQLDRSARQRAEASSRSIKPW</sequence>
<evidence type="ECO:0000259" key="2">
    <source>
        <dbReference type="PROSITE" id="PS50181"/>
    </source>
</evidence>
<protein>
    <recommendedName>
        <fullName evidence="2">F-box domain-containing protein</fullName>
    </recommendedName>
</protein>
<dbReference type="InterPro" id="IPR001810">
    <property type="entry name" value="F-box_dom"/>
</dbReference>
<dbReference type="SUPFAM" id="SSF48452">
    <property type="entry name" value="TPR-like"/>
    <property type="match status" value="1"/>
</dbReference>
<feature type="region of interest" description="Disordered" evidence="1">
    <location>
        <begin position="581"/>
        <end position="606"/>
    </location>
</feature>
<dbReference type="InterPro" id="IPR036047">
    <property type="entry name" value="F-box-like_dom_sf"/>
</dbReference>
<accession>A0A177V675</accession>
<evidence type="ECO:0000313" key="4">
    <source>
        <dbReference type="EMBL" id="KAE8261505.1"/>
    </source>
</evidence>
<dbReference type="Gene3D" id="1.25.40.10">
    <property type="entry name" value="Tetratricopeptide repeat domain"/>
    <property type="match status" value="1"/>
</dbReference>
<dbReference type="EMBL" id="CAJHJG010000760">
    <property type="protein sequence ID" value="CAD6905511.1"/>
    <property type="molecule type" value="Genomic_DNA"/>
</dbReference>
<dbReference type="Proteomes" id="UP000077671">
    <property type="component" value="Unassembled WGS sequence"/>
</dbReference>
<evidence type="ECO:0000313" key="3">
    <source>
        <dbReference type="EMBL" id="CAD6905511.1"/>
    </source>
</evidence>
<keyword evidence="6" id="KW-1185">Reference proteome</keyword>
<dbReference type="Gene3D" id="3.80.10.10">
    <property type="entry name" value="Ribonuclease Inhibitor"/>
    <property type="match status" value="1"/>
</dbReference>
<feature type="domain" description="F-box" evidence="2">
    <location>
        <begin position="177"/>
        <end position="226"/>
    </location>
</feature>
<evidence type="ECO:0000313" key="5">
    <source>
        <dbReference type="Proteomes" id="UP000077671"/>
    </source>
</evidence>
<feature type="region of interest" description="Disordered" evidence="1">
    <location>
        <begin position="1"/>
        <end position="47"/>
    </location>
</feature>
<dbReference type="Gene3D" id="1.20.1280.50">
    <property type="match status" value="1"/>
</dbReference>
<organism evidence="4 5">
    <name type="scientific">Tilletia caries</name>
    <name type="common">wheat bunt fungus</name>
    <dbReference type="NCBI Taxonomy" id="13290"/>
    <lineage>
        <taxon>Eukaryota</taxon>
        <taxon>Fungi</taxon>
        <taxon>Dikarya</taxon>
        <taxon>Basidiomycota</taxon>
        <taxon>Ustilaginomycotina</taxon>
        <taxon>Exobasidiomycetes</taxon>
        <taxon>Tilletiales</taxon>
        <taxon>Tilletiaceae</taxon>
        <taxon>Tilletia</taxon>
    </lineage>
</organism>
<dbReference type="InterPro" id="IPR011990">
    <property type="entry name" value="TPR-like_helical_dom_sf"/>
</dbReference>
<gene>
    <name evidence="4" type="ORF">A4X03_0g3194</name>
    <name evidence="3" type="ORF">JKIAZH3_G3665</name>
</gene>
<dbReference type="PROSITE" id="PS50181">
    <property type="entry name" value="FBOX"/>
    <property type="match status" value="1"/>
</dbReference>
<dbReference type="Proteomes" id="UP000836402">
    <property type="component" value="Unassembled WGS sequence"/>
</dbReference>
<dbReference type="InterPro" id="IPR032675">
    <property type="entry name" value="LRR_dom_sf"/>
</dbReference>
<comment type="caution">
    <text evidence="4">The sequence shown here is derived from an EMBL/GenBank/DDBJ whole genome shotgun (WGS) entry which is preliminary data.</text>
</comment>
<reference evidence="3" key="3">
    <citation type="submission" date="2020-10" db="EMBL/GenBank/DDBJ databases">
        <authorList>
            <person name="Sedaghatjoo S."/>
        </authorList>
    </citation>
    <scope>NUCLEOTIDE SEQUENCE</scope>
    <source>
        <strain evidence="3">AZH3</strain>
    </source>
</reference>
<evidence type="ECO:0000256" key="1">
    <source>
        <dbReference type="SAM" id="MobiDB-lite"/>
    </source>
</evidence>
<dbReference type="Pfam" id="PF12937">
    <property type="entry name" value="F-box-like"/>
    <property type="match status" value="1"/>
</dbReference>
<dbReference type="EMBL" id="LWDD02000355">
    <property type="protein sequence ID" value="KAE8261505.1"/>
    <property type="molecule type" value="Genomic_DNA"/>
</dbReference>
<feature type="compositionally biased region" description="Basic and acidic residues" evidence="1">
    <location>
        <begin position="1"/>
        <end position="17"/>
    </location>
</feature>